<proteinExistence type="predicted"/>
<sequence length="143" mass="15962">MTRADIDAQRIHQDWHAAVVARDLRALMSLYADDAVLETPLIVAALPDHGSGVLHGKAAIGAFFAAGLRNPENKLGRWYRTGLFFSNGRQLTWEYPRETPEGDQVDLVEVMDLRDGLIAHHRVYWGWVGFMALRDATRAAGHA</sequence>
<dbReference type="RefSeq" id="WP_060105795.1">
    <property type="nucleotide sequence ID" value="NZ_LPEQ01000057.1"/>
</dbReference>
<keyword evidence="3" id="KW-1185">Reference proteome</keyword>
<evidence type="ECO:0000313" key="3">
    <source>
        <dbReference type="Proteomes" id="UP000062317"/>
    </source>
</evidence>
<protein>
    <submittedName>
        <fullName evidence="2">Polyketide cyclase</fullName>
    </submittedName>
</protein>
<dbReference type="EMBL" id="LPEQ01000057">
    <property type="protein sequence ID" value="KVV49220.1"/>
    <property type="molecule type" value="Genomic_DNA"/>
</dbReference>
<dbReference type="SUPFAM" id="SSF54427">
    <property type="entry name" value="NTF2-like"/>
    <property type="match status" value="1"/>
</dbReference>
<evidence type="ECO:0000259" key="1">
    <source>
        <dbReference type="Pfam" id="PF12680"/>
    </source>
</evidence>
<dbReference type="AlphaFoldDB" id="A0A125BMC6"/>
<evidence type="ECO:0000313" key="2">
    <source>
        <dbReference type="EMBL" id="KVV49220.1"/>
    </source>
</evidence>
<accession>A0A125BMC6</accession>
<organism evidence="2 3">
    <name type="scientific">Burkholderia territorii</name>
    <dbReference type="NCBI Taxonomy" id="1503055"/>
    <lineage>
        <taxon>Bacteria</taxon>
        <taxon>Pseudomonadati</taxon>
        <taxon>Pseudomonadota</taxon>
        <taxon>Betaproteobacteria</taxon>
        <taxon>Burkholderiales</taxon>
        <taxon>Burkholderiaceae</taxon>
        <taxon>Burkholderia</taxon>
        <taxon>Burkholderia cepacia complex</taxon>
    </lineage>
</organism>
<name>A0A125BMC6_9BURK</name>
<dbReference type="InterPro" id="IPR032710">
    <property type="entry name" value="NTF2-like_dom_sf"/>
</dbReference>
<dbReference type="Proteomes" id="UP000062317">
    <property type="component" value="Unassembled WGS sequence"/>
</dbReference>
<gene>
    <name evidence="2" type="ORF">WT27_03455</name>
</gene>
<dbReference type="Pfam" id="PF12680">
    <property type="entry name" value="SnoaL_2"/>
    <property type="match status" value="1"/>
</dbReference>
<reference evidence="2 3" key="1">
    <citation type="submission" date="2015-11" db="EMBL/GenBank/DDBJ databases">
        <title>Expanding the genomic diversity of Burkholderia species for the development of highly accurate diagnostics.</title>
        <authorList>
            <person name="Sahl J."/>
            <person name="Keim P."/>
            <person name="Wagner D."/>
        </authorList>
    </citation>
    <scope>NUCLEOTIDE SEQUENCE [LARGE SCALE GENOMIC DNA]</scope>
    <source>
        <strain evidence="2 3">MSMB1301WGS</strain>
    </source>
</reference>
<feature type="domain" description="SnoaL-like" evidence="1">
    <location>
        <begin position="13"/>
        <end position="121"/>
    </location>
</feature>
<dbReference type="InterPro" id="IPR037401">
    <property type="entry name" value="SnoaL-like"/>
</dbReference>
<dbReference type="Gene3D" id="3.10.450.50">
    <property type="match status" value="1"/>
</dbReference>
<comment type="caution">
    <text evidence="2">The sequence shown here is derived from an EMBL/GenBank/DDBJ whole genome shotgun (WGS) entry which is preliminary data.</text>
</comment>